<organism evidence="4 5">
    <name type="scientific">Tritonibacter mobilis F1926</name>
    <dbReference type="NCBI Taxonomy" id="1265309"/>
    <lineage>
        <taxon>Bacteria</taxon>
        <taxon>Pseudomonadati</taxon>
        <taxon>Pseudomonadota</taxon>
        <taxon>Alphaproteobacteria</taxon>
        <taxon>Rhodobacterales</taxon>
        <taxon>Paracoccaceae</taxon>
        <taxon>Tritonibacter</taxon>
    </lineage>
</organism>
<dbReference type="GO" id="GO:0016747">
    <property type="term" value="F:acyltransferase activity, transferring groups other than amino-acyl groups"/>
    <property type="evidence" value="ECO:0007669"/>
    <property type="project" value="InterPro"/>
</dbReference>
<dbReference type="PROSITE" id="PS51186">
    <property type="entry name" value="GNAT"/>
    <property type="match status" value="1"/>
</dbReference>
<name>A0A1B1A814_9RHOB</name>
<dbReference type="AlphaFoldDB" id="A0A1B1A814"/>
<evidence type="ECO:0000313" key="5">
    <source>
        <dbReference type="Proteomes" id="UP000013243"/>
    </source>
</evidence>
<evidence type="ECO:0000256" key="1">
    <source>
        <dbReference type="ARBA" id="ARBA00022679"/>
    </source>
</evidence>
<dbReference type="InterPro" id="IPR050832">
    <property type="entry name" value="Bact_Acetyltransf"/>
</dbReference>
<keyword evidence="2" id="KW-0012">Acyltransferase</keyword>
<dbReference type="OrthoDB" id="7585366at2"/>
<keyword evidence="4" id="KW-0614">Plasmid</keyword>
<evidence type="ECO:0000256" key="2">
    <source>
        <dbReference type="ARBA" id="ARBA00023315"/>
    </source>
</evidence>
<evidence type="ECO:0000313" key="4">
    <source>
        <dbReference type="EMBL" id="ANP42680.1"/>
    </source>
</evidence>
<dbReference type="SUPFAM" id="SSF55729">
    <property type="entry name" value="Acyl-CoA N-acyltransferases (Nat)"/>
    <property type="match status" value="1"/>
</dbReference>
<dbReference type="InterPro" id="IPR016181">
    <property type="entry name" value="Acyl_CoA_acyltransferase"/>
</dbReference>
<dbReference type="EMBL" id="CP015231">
    <property type="protein sequence ID" value="ANP42680.1"/>
    <property type="molecule type" value="Genomic_DNA"/>
</dbReference>
<protein>
    <submittedName>
        <fullName evidence="4">GNAT family acetyltransferase</fullName>
    </submittedName>
</protein>
<dbReference type="GeneID" id="28251792"/>
<dbReference type="RefSeq" id="WP_005628949.1">
    <property type="nucleotide sequence ID" value="NZ_CP015231.1"/>
</dbReference>
<feature type="domain" description="N-acetyltransferase" evidence="3">
    <location>
        <begin position="15"/>
        <end position="163"/>
    </location>
</feature>
<dbReference type="Pfam" id="PF13673">
    <property type="entry name" value="Acetyltransf_10"/>
    <property type="match status" value="1"/>
</dbReference>
<sequence length="167" mass="18561">MAKADVTRLSLPRDFRIVTGTALDPLELAELRAKAMRPSLEAAGRFDPDRVRRRFLDHFDAEATAAFYAGQDLAGFIVVRQMPDHLYLDHLYIAPEQQGAGLGAQIIRSVQEQMAEPTGQEIRLIALTGSPAGRFYQRAGFERTGSDGIDDSYSWYPMSRDSRGNLG</sequence>
<dbReference type="InterPro" id="IPR000182">
    <property type="entry name" value="GNAT_dom"/>
</dbReference>
<gene>
    <name evidence="4" type="ORF">K529_018120</name>
</gene>
<reference evidence="4 5" key="1">
    <citation type="journal article" date="2016" name="ISME J.">
        <title>Global occurrence and heterogeneity of the Roseobacter-clade species Ruegeria mobilis.</title>
        <authorList>
            <person name="Sonnenschein E."/>
            <person name="Gram L."/>
        </authorList>
    </citation>
    <scope>NUCLEOTIDE SEQUENCE [LARGE SCALE GENOMIC DNA]</scope>
    <source>
        <strain evidence="4 5">F1926</strain>
        <plasmid evidence="4 5">unnamed1</plasmid>
    </source>
</reference>
<accession>A0A1B1A814</accession>
<geneLocation type="plasmid" evidence="4 5">
    <name>unnamed1</name>
</geneLocation>
<keyword evidence="1 4" id="KW-0808">Transferase</keyword>
<dbReference type="KEGG" id="rmb:K529_018120"/>
<evidence type="ECO:0000259" key="3">
    <source>
        <dbReference type="PROSITE" id="PS51186"/>
    </source>
</evidence>
<dbReference type="Proteomes" id="UP000013243">
    <property type="component" value="Plasmid unnamed1"/>
</dbReference>
<dbReference type="PANTHER" id="PTHR43877">
    <property type="entry name" value="AMINOALKYLPHOSPHONATE N-ACETYLTRANSFERASE-RELATED-RELATED"/>
    <property type="match status" value="1"/>
</dbReference>
<dbReference type="Gene3D" id="3.40.630.30">
    <property type="match status" value="1"/>
</dbReference>
<dbReference type="CDD" id="cd04301">
    <property type="entry name" value="NAT_SF"/>
    <property type="match status" value="1"/>
</dbReference>
<proteinExistence type="predicted"/>